<dbReference type="PANTHER" id="PTHR30026:SF20">
    <property type="entry name" value="OUTER MEMBRANE PROTEIN TOLC"/>
    <property type="match status" value="1"/>
</dbReference>
<reference evidence="9 10" key="1">
    <citation type="submission" date="2016-10" db="EMBL/GenBank/DDBJ databases">
        <title>Draft Genome sequence of Roseomonas sp. strain M3.</title>
        <authorList>
            <person name="Subhash Y."/>
            <person name="Lee S."/>
        </authorList>
    </citation>
    <scope>NUCLEOTIDE SEQUENCE [LARGE SCALE GENOMIC DNA]</scope>
    <source>
        <strain evidence="9 10">M3</strain>
    </source>
</reference>
<proteinExistence type="inferred from homology"/>
<organism evidence="9 10">
    <name type="scientific">Teichococcus deserti</name>
    <dbReference type="NCBI Taxonomy" id="1817963"/>
    <lineage>
        <taxon>Bacteria</taxon>
        <taxon>Pseudomonadati</taxon>
        <taxon>Pseudomonadota</taxon>
        <taxon>Alphaproteobacteria</taxon>
        <taxon>Acetobacterales</taxon>
        <taxon>Roseomonadaceae</taxon>
        <taxon>Roseomonas</taxon>
    </lineage>
</organism>
<dbReference type="AlphaFoldDB" id="A0A1V2H7V7"/>
<dbReference type="GO" id="GO:1990281">
    <property type="term" value="C:efflux pump complex"/>
    <property type="evidence" value="ECO:0007669"/>
    <property type="project" value="TreeGrafter"/>
</dbReference>
<keyword evidence="10" id="KW-1185">Reference proteome</keyword>
<evidence type="ECO:0000256" key="6">
    <source>
        <dbReference type="ARBA" id="ARBA00023136"/>
    </source>
</evidence>
<dbReference type="Gene3D" id="1.20.1600.10">
    <property type="entry name" value="Outer membrane efflux proteins (OEP)"/>
    <property type="match status" value="1"/>
</dbReference>
<keyword evidence="4" id="KW-1134">Transmembrane beta strand</keyword>
<evidence type="ECO:0000313" key="10">
    <source>
        <dbReference type="Proteomes" id="UP000188879"/>
    </source>
</evidence>
<keyword evidence="8" id="KW-0732">Signal</keyword>
<sequence>MRLPGVLCALLVLMPGIVQGQTARQTAGQGSAQVARRPPPEAVPMTLPEAVFLGLRSNRAIRSEYLQRIADRFALHVAESSFTPRLSIAGSATRGRTAGVSGTQLSLGPVVTVDTPTGARFTMSWLASQTNTRGTDSVAPSQLGLQVIQPLLAGGGIDYALAPRRIARIAERNAQLRLKGQVIEQVSQIVTAYRALLQAQEQSRIAEESLKRARELVEVNRLLIAAGRLAQIELVQSEAAIAQQELSLVAAGNGSEAARLALLALMGIDPGSRIWASERPSAPSVRVEMDRALATAYATQPAYLGQLLTIEINRINLDVARNQRLWDVSAVAGIGQQASRTQLMETIGALSTVRSDFNLGLQVNIPIGYPSREQLEVNAGVALRQSELAADQARDNVRVQVENAVRGIEAQRRQAELARRARELAQQQLEAELLRLQAGRSSNFQVVSFQSALQQAESTELGAVIAYLNALTTMDQVLGTTLDTWRITLNEP</sequence>
<dbReference type="Proteomes" id="UP000188879">
    <property type="component" value="Unassembled WGS sequence"/>
</dbReference>
<evidence type="ECO:0000256" key="4">
    <source>
        <dbReference type="ARBA" id="ARBA00022452"/>
    </source>
</evidence>
<dbReference type="PANTHER" id="PTHR30026">
    <property type="entry name" value="OUTER MEMBRANE PROTEIN TOLC"/>
    <property type="match status" value="1"/>
</dbReference>
<keyword evidence="5" id="KW-0812">Transmembrane</keyword>
<dbReference type="Pfam" id="PF02321">
    <property type="entry name" value="OEP"/>
    <property type="match status" value="1"/>
</dbReference>
<protein>
    <recommendedName>
        <fullName evidence="11">Transporter</fullName>
    </recommendedName>
</protein>
<feature type="chain" id="PRO_5013273822" description="Transporter" evidence="8">
    <location>
        <begin position="21"/>
        <end position="492"/>
    </location>
</feature>
<evidence type="ECO:0000256" key="7">
    <source>
        <dbReference type="ARBA" id="ARBA00023237"/>
    </source>
</evidence>
<evidence type="ECO:0000313" key="9">
    <source>
        <dbReference type="EMBL" id="ONG57914.1"/>
    </source>
</evidence>
<dbReference type="RefSeq" id="WP_076956064.1">
    <property type="nucleotide sequence ID" value="NZ_MLCO01000024.1"/>
</dbReference>
<name>A0A1V2H7V7_9PROT</name>
<feature type="signal peptide" evidence="8">
    <location>
        <begin position="1"/>
        <end position="20"/>
    </location>
</feature>
<evidence type="ECO:0000256" key="1">
    <source>
        <dbReference type="ARBA" id="ARBA00004442"/>
    </source>
</evidence>
<keyword evidence="7" id="KW-0998">Cell outer membrane</keyword>
<gene>
    <name evidence="9" type="ORF">BKE38_03850</name>
</gene>
<dbReference type="EMBL" id="MLCO01000024">
    <property type="protein sequence ID" value="ONG57914.1"/>
    <property type="molecule type" value="Genomic_DNA"/>
</dbReference>
<evidence type="ECO:0000256" key="2">
    <source>
        <dbReference type="ARBA" id="ARBA00007613"/>
    </source>
</evidence>
<comment type="subcellular location">
    <subcellularLocation>
        <location evidence="1">Cell outer membrane</location>
    </subcellularLocation>
</comment>
<keyword evidence="6" id="KW-0472">Membrane</keyword>
<evidence type="ECO:0000256" key="8">
    <source>
        <dbReference type="SAM" id="SignalP"/>
    </source>
</evidence>
<accession>A0A1V2H7V7</accession>
<dbReference type="GO" id="GO:0009279">
    <property type="term" value="C:cell outer membrane"/>
    <property type="evidence" value="ECO:0007669"/>
    <property type="project" value="UniProtKB-SubCell"/>
</dbReference>
<comment type="caution">
    <text evidence="9">The sequence shown here is derived from an EMBL/GenBank/DDBJ whole genome shotgun (WGS) entry which is preliminary data.</text>
</comment>
<dbReference type="GO" id="GO:0015288">
    <property type="term" value="F:porin activity"/>
    <property type="evidence" value="ECO:0007669"/>
    <property type="project" value="TreeGrafter"/>
</dbReference>
<evidence type="ECO:0000256" key="3">
    <source>
        <dbReference type="ARBA" id="ARBA00022448"/>
    </source>
</evidence>
<keyword evidence="3" id="KW-0813">Transport</keyword>
<evidence type="ECO:0008006" key="11">
    <source>
        <dbReference type="Google" id="ProtNLM"/>
    </source>
</evidence>
<comment type="similarity">
    <text evidence="2">Belongs to the outer membrane factor (OMF) (TC 1.B.17) family.</text>
</comment>
<dbReference type="InterPro" id="IPR003423">
    <property type="entry name" value="OMP_efflux"/>
</dbReference>
<dbReference type="InterPro" id="IPR051906">
    <property type="entry name" value="TolC-like"/>
</dbReference>
<dbReference type="SUPFAM" id="SSF56954">
    <property type="entry name" value="Outer membrane efflux proteins (OEP)"/>
    <property type="match status" value="1"/>
</dbReference>
<dbReference type="GO" id="GO:0015562">
    <property type="term" value="F:efflux transmembrane transporter activity"/>
    <property type="evidence" value="ECO:0007669"/>
    <property type="project" value="InterPro"/>
</dbReference>
<evidence type="ECO:0000256" key="5">
    <source>
        <dbReference type="ARBA" id="ARBA00022692"/>
    </source>
</evidence>